<feature type="domain" description="Major facilitator superfamily (MFS) profile" evidence="5">
    <location>
        <begin position="42"/>
        <end position="430"/>
    </location>
</feature>
<evidence type="ECO:0000256" key="1">
    <source>
        <dbReference type="ARBA" id="ARBA00004141"/>
    </source>
</evidence>
<feature type="region of interest" description="Disordered" evidence="3">
    <location>
        <begin position="1"/>
        <end position="22"/>
    </location>
</feature>
<keyword evidence="4" id="KW-1133">Transmembrane helix</keyword>
<feature type="transmembrane region" description="Helical" evidence="4">
    <location>
        <begin position="284"/>
        <end position="304"/>
    </location>
</feature>
<feature type="transmembrane region" description="Helical" evidence="4">
    <location>
        <begin position="340"/>
        <end position="364"/>
    </location>
</feature>
<dbReference type="Proteomes" id="UP001176059">
    <property type="component" value="Unassembled WGS sequence"/>
</dbReference>
<feature type="transmembrane region" description="Helical" evidence="4">
    <location>
        <begin position="404"/>
        <end position="426"/>
    </location>
</feature>
<dbReference type="InterPro" id="IPR036259">
    <property type="entry name" value="MFS_trans_sf"/>
</dbReference>
<dbReference type="Pfam" id="PF07690">
    <property type="entry name" value="MFS_1"/>
    <property type="match status" value="1"/>
</dbReference>
<protein>
    <submittedName>
        <fullName evidence="6">MFS general substrate transporter</fullName>
    </submittedName>
</protein>
<feature type="transmembrane region" description="Helical" evidence="4">
    <location>
        <begin position="251"/>
        <end position="272"/>
    </location>
</feature>
<dbReference type="InterPro" id="IPR011701">
    <property type="entry name" value="MFS"/>
</dbReference>
<dbReference type="EMBL" id="JANVFO010000007">
    <property type="protein sequence ID" value="KAJ3735952.1"/>
    <property type="molecule type" value="Genomic_DNA"/>
</dbReference>
<feature type="transmembrane region" description="Helical" evidence="4">
    <location>
        <begin position="137"/>
        <end position="159"/>
    </location>
</feature>
<dbReference type="PANTHER" id="PTHR11360">
    <property type="entry name" value="MONOCARBOXYLATE TRANSPORTER"/>
    <property type="match status" value="1"/>
</dbReference>
<comment type="similarity">
    <text evidence="2">Belongs to the major facilitator superfamily. Monocarboxylate porter (TC 2.A.1.13) family.</text>
</comment>
<evidence type="ECO:0000313" key="6">
    <source>
        <dbReference type="EMBL" id="KAJ3735952.1"/>
    </source>
</evidence>
<reference evidence="6" key="2">
    <citation type="journal article" date="2023" name="Proc. Natl. Acad. Sci. U.S.A.">
        <title>A global phylogenomic analysis of the shiitake genus Lentinula.</title>
        <authorList>
            <person name="Sierra-Patev S."/>
            <person name="Min B."/>
            <person name="Naranjo-Ortiz M."/>
            <person name="Looney B."/>
            <person name="Konkel Z."/>
            <person name="Slot J.C."/>
            <person name="Sakamoto Y."/>
            <person name="Steenwyk J.L."/>
            <person name="Rokas A."/>
            <person name="Carro J."/>
            <person name="Camarero S."/>
            <person name="Ferreira P."/>
            <person name="Molpeceres G."/>
            <person name="Ruiz-Duenas F.J."/>
            <person name="Serrano A."/>
            <person name="Henrissat B."/>
            <person name="Drula E."/>
            <person name="Hughes K.W."/>
            <person name="Mata J.L."/>
            <person name="Ishikawa N.K."/>
            <person name="Vargas-Isla R."/>
            <person name="Ushijima S."/>
            <person name="Smith C.A."/>
            <person name="Donoghue J."/>
            <person name="Ahrendt S."/>
            <person name="Andreopoulos W."/>
            <person name="He G."/>
            <person name="LaButti K."/>
            <person name="Lipzen A."/>
            <person name="Ng V."/>
            <person name="Riley R."/>
            <person name="Sandor L."/>
            <person name="Barry K."/>
            <person name="Martinez A.T."/>
            <person name="Xiao Y."/>
            <person name="Gibbons J.G."/>
            <person name="Terashima K."/>
            <person name="Grigoriev I.V."/>
            <person name="Hibbett D."/>
        </authorList>
    </citation>
    <scope>NUCLEOTIDE SEQUENCE</scope>
    <source>
        <strain evidence="6">ET3784</strain>
    </source>
</reference>
<keyword evidence="4" id="KW-0472">Membrane</keyword>
<dbReference type="GO" id="GO:0016020">
    <property type="term" value="C:membrane"/>
    <property type="evidence" value="ECO:0007669"/>
    <property type="project" value="UniProtKB-SubCell"/>
</dbReference>
<feature type="transmembrane region" description="Helical" evidence="4">
    <location>
        <begin position="112"/>
        <end position="131"/>
    </location>
</feature>
<dbReference type="PROSITE" id="PS50850">
    <property type="entry name" value="MFS"/>
    <property type="match status" value="1"/>
</dbReference>
<reference evidence="6" key="1">
    <citation type="submission" date="2022-08" db="EMBL/GenBank/DDBJ databases">
        <authorList>
            <consortium name="DOE Joint Genome Institute"/>
            <person name="Min B."/>
            <person name="Sierra-Patev S."/>
            <person name="Naranjo-Ortiz M."/>
            <person name="Looney B."/>
            <person name="Konkel Z."/>
            <person name="Slot J.C."/>
            <person name="Sakamoto Y."/>
            <person name="Steenwyk J.L."/>
            <person name="Rokas A."/>
            <person name="Carro J."/>
            <person name="Camarero S."/>
            <person name="Ferreira P."/>
            <person name="Molpeceres G."/>
            <person name="Ruiz-duenas F.J."/>
            <person name="Serrano A."/>
            <person name="Henrissat B."/>
            <person name="Drula E."/>
            <person name="Hughes K.W."/>
            <person name="Mata J.L."/>
            <person name="Ishikawa N.K."/>
            <person name="Vargas-Isla R."/>
            <person name="Ushijima S."/>
            <person name="Smith C.A."/>
            <person name="Ahrendt S."/>
            <person name="Andreopoulos W."/>
            <person name="He G."/>
            <person name="LaButti K."/>
            <person name="Lipzen A."/>
            <person name="Ng V."/>
            <person name="Riley R."/>
            <person name="Sandor L."/>
            <person name="Barry K."/>
            <person name="Martinez A.T."/>
            <person name="Xiao Y."/>
            <person name="Gibbons J.G."/>
            <person name="Terashima K."/>
            <person name="Hibbett D.S."/>
            <person name="Grigoriev I.V."/>
        </authorList>
    </citation>
    <scope>NUCLEOTIDE SEQUENCE</scope>
    <source>
        <strain evidence="6">ET3784</strain>
    </source>
</reference>
<keyword evidence="4" id="KW-0812">Transmembrane</keyword>
<dbReference type="PANTHER" id="PTHR11360:SF234">
    <property type="entry name" value="MFS-TYPE TRANSPORTER DBAD-RELATED"/>
    <property type="match status" value="1"/>
</dbReference>
<feature type="transmembrane region" description="Helical" evidence="4">
    <location>
        <begin position="316"/>
        <end position="334"/>
    </location>
</feature>
<dbReference type="Gene3D" id="1.20.1250.20">
    <property type="entry name" value="MFS general substrate transporter like domains"/>
    <property type="match status" value="2"/>
</dbReference>
<feature type="transmembrane region" description="Helical" evidence="4">
    <location>
        <begin position="171"/>
        <end position="192"/>
    </location>
</feature>
<proteinExistence type="inferred from homology"/>
<evidence type="ECO:0000259" key="5">
    <source>
        <dbReference type="PROSITE" id="PS50850"/>
    </source>
</evidence>
<comment type="caution">
    <text evidence="6">The sequence shown here is derived from an EMBL/GenBank/DDBJ whole genome shotgun (WGS) entry which is preliminary data.</text>
</comment>
<dbReference type="SUPFAM" id="SSF103473">
    <property type="entry name" value="MFS general substrate transporter"/>
    <property type="match status" value="1"/>
</dbReference>
<accession>A0AA38JF38</accession>
<feature type="transmembrane region" description="Helical" evidence="4">
    <location>
        <begin position="42"/>
        <end position="63"/>
    </location>
</feature>
<name>A0AA38JF38_9AGAR</name>
<evidence type="ECO:0000256" key="2">
    <source>
        <dbReference type="ARBA" id="ARBA00006727"/>
    </source>
</evidence>
<evidence type="ECO:0000256" key="4">
    <source>
        <dbReference type="SAM" id="Phobius"/>
    </source>
</evidence>
<gene>
    <name evidence="6" type="ORF">DFJ43DRAFT_1055378</name>
</gene>
<dbReference type="InterPro" id="IPR050327">
    <property type="entry name" value="Proton-linked_MCT"/>
</dbReference>
<organism evidence="6 7">
    <name type="scientific">Lentinula guzmanii</name>
    <dbReference type="NCBI Taxonomy" id="2804957"/>
    <lineage>
        <taxon>Eukaryota</taxon>
        <taxon>Fungi</taxon>
        <taxon>Dikarya</taxon>
        <taxon>Basidiomycota</taxon>
        <taxon>Agaricomycotina</taxon>
        <taxon>Agaricomycetes</taxon>
        <taxon>Agaricomycetidae</taxon>
        <taxon>Agaricales</taxon>
        <taxon>Marasmiineae</taxon>
        <taxon>Omphalotaceae</taxon>
        <taxon>Lentinula</taxon>
    </lineage>
</organism>
<evidence type="ECO:0000256" key="3">
    <source>
        <dbReference type="SAM" id="MobiDB-lite"/>
    </source>
</evidence>
<dbReference type="InterPro" id="IPR020846">
    <property type="entry name" value="MFS_dom"/>
</dbReference>
<comment type="subcellular location">
    <subcellularLocation>
        <location evidence="1">Membrane</location>
        <topology evidence="1">Multi-pass membrane protein</topology>
    </subcellularLocation>
</comment>
<dbReference type="GO" id="GO:0022857">
    <property type="term" value="F:transmembrane transporter activity"/>
    <property type="evidence" value="ECO:0007669"/>
    <property type="project" value="InterPro"/>
</dbReference>
<feature type="transmembrane region" description="Helical" evidence="4">
    <location>
        <begin position="83"/>
        <end position="100"/>
    </location>
</feature>
<feature type="transmembrane region" description="Helical" evidence="4">
    <location>
        <begin position="204"/>
        <end position="224"/>
    </location>
</feature>
<keyword evidence="7" id="KW-1185">Reference proteome</keyword>
<sequence>MEPGRKIQTTDIPATPSPNPQDIDEKNYEVIDVTFPEGGLQAWLTVMGGWMIVFCTFGAIQSFGVYQDYYTRISLSDQSPSHISWIGSVQIFFLFSGGIISGKLFDDGWFKGLLLSGSLIYLVSSFLLSLAQPHHYYQNFLAQGVGMGIGMGIIFLPTLSVTAHYFKRKRGLVMGIILSGSSVGAVVYPIMINHLFNGSSGFAWGVRAVSFLDLGLLVFANLIMKTRLPPRNKDPNAKPVNTRAILTDTPFWIALFGILLAFWGLFVPFFYIQTFAVTHNLPSFLQTYALSILNAAGFFGRTLPMFISDIYGPLNVIIPITLISGCLVFAFLGATNVGGMLAFAILYGFFSGGFVSLSAPTAASFSQDIGEVGTRLGLMTFVSSFGLLTGNPISGAILHPPEYIWIRPVVFSAVTVLGGVFFLLIARQIQAKRRKTHRL</sequence>
<dbReference type="AlphaFoldDB" id="A0AA38JF38"/>
<feature type="transmembrane region" description="Helical" evidence="4">
    <location>
        <begin position="376"/>
        <end position="398"/>
    </location>
</feature>
<evidence type="ECO:0000313" key="7">
    <source>
        <dbReference type="Proteomes" id="UP001176059"/>
    </source>
</evidence>